<evidence type="ECO:0000313" key="4">
    <source>
        <dbReference type="EMBL" id="CAB5228769.1"/>
    </source>
</evidence>
<gene>
    <name evidence="2" type="ORF">UFOVP1099_43</name>
    <name evidence="3" type="ORF">UFOVP1460_48</name>
    <name evidence="4" type="ORF">UFOVP1548_33</name>
    <name evidence="1" type="ORF">UFOVP582_11</name>
</gene>
<dbReference type="EMBL" id="LR797403">
    <property type="protein sequence ID" value="CAB4214584.1"/>
    <property type="molecule type" value="Genomic_DNA"/>
</dbReference>
<evidence type="ECO:0000313" key="1">
    <source>
        <dbReference type="EMBL" id="CAB4151318.1"/>
    </source>
</evidence>
<dbReference type="EMBL" id="LR798393">
    <property type="protein sequence ID" value="CAB5228769.1"/>
    <property type="molecule type" value="Genomic_DNA"/>
</dbReference>
<organism evidence="3">
    <name type="scientific">uncultured Caudovirales phage</name>
    <dbReference type="NCBI Taxonomy" id="2100421"/>
    <lineage>
        <taxon>Viruses</taxon>
        <taxon>Duplodnaviria</taxon>
        <taxon>Heunggongvirae</taxon>
        <taxon>Uroviricota</taxon>
        <taxon>Caudoviricetes</taxon>
        <taxon>Peduoviridae</taxon>
        <taxon>Maltschvirus</taxon>
        <taxon>Maltschvirus maltsch</taxon>
    </lineage>
</organism>
<reference evidence="3" key="1">
    <citation type="submission" date="2020-05" db="EMBL/GenBank/DDBJ databases">
        <authorList>
            <person name="Chiriac C."/>
            <person name="Salcher M."/>
            <person name="Ghai R."/>
            <person name="Kavagutti S V."/>
        </authorList>
    </citation>
    <scope>NUCLEOTIDE SEQUENCE</scope>
</reference>
<dbReference type="EMBL" id="LR797057">
    <property type="protein sequence ID" value="CAB4184206.1"/>
    <property type="molecule type" value="Genomic_DNA"/>
</dbReference>
<accession>A0A6J5SJY1</accession>
<evidence type="ECO:0000313" key="2">
    <source>
        <dbReference type="EMBL" id="CAB4184206.1"/>
    </source>
</evidence>
<name>A0A6J5SJY1_9CAUD</name>
<sequence>MSAVSKDQSIVMQVAGKIAADLTPKGDDTMTNVGNWMVAFDAISEQLLSSMGLSLNASSTEAPLSEQQIIQAFAASPAPTTTMPTGGSVRVKGQQHGPLPEWLFAEAKKAGVTEVWDNRDGLAVNPKRPWFKAVTGDKAFWAPKSR</sequence>
<protein>
    <submittedName>
        <fullName evidence="3">Uncharacterized protein</fullName>
    </submittedName>
</protein>
<evidence type="ECO:0000313" key="3">
    <source>
        <dbReference type="EMBL" id="CAB4214584.1"/>
    </source>
</evidence>
<proteinExistence type="predicted"/>
<dbReference type="EMBL" id="LR796571">
    <property type="protein sequence ID" value="CAB4151318.1"/>
    <property type="molecule type" value="Genomic_DNA"/>
</dbReference>